<protein>
    <submittedName>
        <fullName evidence="1">Fe-S oxidoreductase</fullName>
    </submittedName>
</protein>
<reference evidence="2" key="1">
    <citation type="submission" date="2016-07" db="EMBL/GenBank/DDBJ databases">
        <title>Frankia sp. NRRL B-16219 Genome sequencing.</title>
        <authorList>
            <person name="Ghodhbane-Gtari F."/>
            <person name="Swanson E."/>
            <person name="Gueddou A."/>
            <person name="Louati M."/>
            <person name="Nouioui I."/>
            <person name="Hezbri K."/>
            <person name="Abebe-Akele F."/>
            <person name="Simpson S."/>
            <person name="Morris K."/>
            <person name="Thomas K."/>
            <person name="Gtari M."/>
            <person name="Tisa L.S."/>
        </authorList>
    </citation>
    <scope>NUCLEOTIDE SEQUENCE [LARGE SCALE GENOMIC DNA]</scope>
    <source>
        <strain evidence="2">NRRL B-16219</strain>
    </source>
</reference>
<sequence>MIPAQNCATRPVGLAGFGSTLRAVAPALDHRHAIAGSPEPADGWIDATDLRSPAGLDAALGVIRDHHQASAEVAVSYLTAWYAATIVGPAVTAFVLTRRVPDLDPAGISVRCREGGWFDATAFRTRRMTIMHSDPVLTAPVPARIASELITQAGGPVTEQVFPASAYDRYPDSVGPPDSASYPDSVGYPEGITADDPIEVVEAVADVETLRARLVSQIVGHLEPVLADLRPRARLGHAALWGAVAAQCGRAFLLTERVSGDPHAGRLEADAFFASASPPLRARPTWQQFVHRGRPYTGMRRGSCCLAHRVTAEFCTACPFVAAEERENRLREWIDTQGPGGLAV</sequence>
<dbReference type="OrthoDB" id="3687419at2"/>
<organism evidence="1 2">
    <name type="scientific">Parafrankia soli</name>
    <dbReference type="NCBI Taxonomy" id="2599596"/>
    <lineage>
        <taxon>Bacteria</taxon>
        <taxon>Bacillati</taxon>
        <taxon>Actinomycetota</taxon>
        <taxon>Actinomycetes</taxon>
        <taxon>Frankiales</taxon>
        <taxon>Frankiaceae</taxon>
        <taxon>Parafrankia</taxon>
    </lineage>
</organism>
<comment type="caution">
    <text evidence="1">The sequence shown here is derived from an EMBL/GenBank/DDBJ whole genome shotgun (WGS) entry which is preliminary data.</text>
</comment>
<gene>
    <name evidence="1" type="ORF">BBK14_12885</name>
</gene>
<evidence type="ECO:0000313" key="1">
    <source>
        <dbReference type="EMBL" id="OHV40167.1"/>
    </source>
</evidence>
<dbReference type="Proteomes" id="UP000179769">
    <property type="component" value="Unassembled WGS sequence"/>
</dbReference>
<proteinExistence type="predicted"/>
<dbReference type="AlphaFoldDB" id="A0A1S1R2L6"/>
<keyword evidence="2" id="KW-1185">Reference proteome</keyword>
<evidence type="ECO:0000313" key="2">
    <source>
        <dbReference type="Proteomes" id="UP000179769"/>
    </source>
</evidence>
<name>A0A1S1R2L6_9ACTN</name>
<dbReference type="EMBL" id="MAXA01000080">
    <property type="protein sequence ID" value="OHV40167.1"/>
    <property type="molecule type" value="Genomic_DNA"/>
</dbReference>
<accession>A0A1S1R2L6</accession>